<dbReference type="HOGENOM" id="CLU_041517_3_1_6"/>
<dbReference type="Pfam" id="PF13551">
    <property type="entry name" value="HTH_29"/>
    <property type="match status" value="1"/>
</dbReference>
<name>Q6LIQ5_PHOPR</name>
<dbReference type="Proteomes" id="UP000000593">
    <property type="component" value="Chromosome 2"/>
</dbReference>
<dbReference type="eggNOG" id="COG2801">
    <property type="taxonomic scope" value="Bacteria"/>
</dbReference>
<sequence>MLIMTDDEQLRIKLIQDICDKRITGVEAARILRLSSRQVYRLVKRFMMLGSGGLLSLKRGRPSNHRHDERLKLRTLAIIHEYYIDFGPTLAHEKLAEVHDVHISLETLCQQLTSQRSR</sequence>
<evidence type="ECO:0000313" key="1">
    <source>
        <dbReference type="EMBL" id="CAG22825.1"/>
    </source>
</evidence>
<evidence type="ECO:0008006" key="3">
    <source>
        <dbReference type="Google" id="ProtNLM"/>
    </source>
</evidence>
<reference evidence="2" key="1">
    <citation type="journal article" date="2005" name="Science">
        <title>Life at depth: Photobacterium profundum genome sequence and expression analysis.</title>
        <authorList>
            <person name="Vezzi A."/>
            <person name="Campanaro S."/>
            <person name="D'Angelo M."/>
            <person name="Simonato F."/>
            <person name="Vitulo N."/>
            <person name="Lauro F.M."/>
            <person name="Cestaro A."/>
            <person name="Malacrida G."/>
            <person name="Simionati B."/>
            <person name="Cannata N."/>
            <person name="Romualdi C."/>
            <person name="Bartlett D.H."/>
            <person name="Valle G."/>
        </authorList>
    </citation>
    <scope>NUCLEOTIDE SEQUENCE [LARGE SCALE GENOMIC DNA]</scope>
    <source>
        <strain evidence="2">ATCC BAA-1253 / SS9</strain>
    </source>
</reference>
<protein>
    <recommendedName>
        <fullName evidence="3">Transposase</fullName>
    </recommendedName>
</protein>
<dbReference type="SUPFAM" id="SSF46689">
    <property type="entry name" value="Homeodomain-like"/>
    <property type="match status" value="1"/>
</dbReference>
<dbReference type="AlphaFoldDB" id="Q6LIQ5"/>
<dbReference type="KEGG" id="ppr:PBPRB0953"/>
<organism evidence="1 2">
    <name type="scientific">Photobacterium profundum (strain SS9)</name>
    <dbReference type="NCBI Taxonomy" id="298386"/>
    <lineage>
        <taxon>Bacteria</taxon>
        <taxon>Pseudomonadati</taxon>
        <taxon>Pseudomonadota</taxon>
        <taxon>Gammaproteobacteria</taxon>
        <taxon>Vibrionales</taxon>
        <taxon>Vibrionaceae</taxon>
        <taxon>Photobacterium</taxon>
    </lineage>
</organism>
<proteinExistence type="predicted"/>
<dbReference type="EMBL" id="CR378678">
    <property type="protein sequence ID" value="CAG22825.1"/>
    <property type="molecule type" value="Genomic_DNA"/>
</dbReference>
<accession>Q6LIQ5</accession>
<keyword evidence="2" id="KW-1185">Reference proteome</keyword>
<dbReference type="InterPro" id="IPR009057">
    <property type="entry name" value="Homeodomain-like_sf"/>
</dbReference>
<evidence type="ECO:0000313" key="2">
    <source>
        <dbReference type="Proteomes" id="UP000000593"/>
    </source>
</evidence>
<dbReference type="STRING" id="298386.PBPRB0953"/>
<gene>
    <name evidence="1" type="primary">RS04281</name>
    <name evidence="1" type="ordered locus">PBPRB0953</name>
</gene>